<evidence type="ECO:0000256" key="1">
    <source>
        <dbReference type="SAM" id="Phobius"/>
    </source>
</evidence>
<evidence type="ECO:0000313" key="2">
    <source>
        <dbReference type="EMBL" id="XCH47098.1"/>
    </source>
</evidence>
<keyword evidence="1" id="KW-0812">Transmembrane</keyword>
<proteinExistence type="predicted"/>
<name>A0AAU8GX34_9BACT</name>
<dbReference type="EMBL" id="CP144373">
    <property type="protein sequence ID" value="XCH47098.1"/>
    <property type="molecule type" value="Genomic_DNA"/>
</dbReference>
<keyword evidence="1" id="KW-0472">Membrane</keyword>
<keyword evidence="1" id="KW-1133">Transmembrane helix</keyword>
<sequence length="44" mass="5067">MIAHMGIKYEFLSYFFAIITTIVISFVLIKTVIALTKKQICVEE</sequence>
<dbReference type="RefSeq" id="WP_353684625.1">
    <property type="nucleotide sequence ID" value="NZ_CP144373.1"/>
</dbReference>
<organism evidence="2">
    <name type="scientific">Thermodesulfovibrio autotrophicus</name>
    <dbReference type="NCBI Taxonomy" id="3118333"/>
    <lineage>
        <taxon>Bacteria</taxon>
        <taxon>Pseudomonadati</taxon>
        <taxon>Nitrospirota</taxon>
        <taxon>Thermodesulfovibrionia</taxon>
        <taxon>Thermodesulfovibrionales</taxon>
        <taxon>Thermodesulfovibrionaceae</taxon>
        <taxon>Thermodesulfovibrio</taxon>
    </lineage>
</organism>
<gene>
    <name evidence="2" type="ORF">V4D30_02190</name>
</gene>
<protein>
    <submittedName>
        <fullName evidence="2">Uncharacterized protein</fullName>
    </submittedName>
</protein>
<feature type="transmembrane region" description="Helical" evidence="1">
    <location>
        <begin position="12"/>
        <end position="29"/>
    </location>
</feature>
<accession>A0AAU8GX34</accession>
<reference evidence="2" key="1">
    <citation type="submission" date="2024-01" db="EMBL/GenBank/DDBJ databases">
        <title>The first autotrophic representatives of the genus Thermodesulfovibrio.</title>
        <authorList>
            <person name="Maltseva A.I."/>
            <person name="Elcheninov A.G."/>
            <person name="Kublanov I.V."/>
            <person name="Lebedinsky A.V."/>
            <person name="Frolov E.N."/>
        </authorList>
    </citation>
    <scope>NUCLEOTIDE SEQUENCE</scope>
    <source>
        <strain evidence="2">3907-1M</strain>
    </source>
</reference>
<dbReference type="KEGG" id="taut:V4D30_02190"/>
<dbReference type="AlphaFoldDB" id="A0AAU8GX34"/>